<dbReference type="NCBIfam" id="NF004720">
    <property type="entry name" value="PRK06064.1"/>
    <property type="match status" value="1"/>
</dbReference>
<dbReference type="InterPro" id="IPR016039">
    <property type="entry name" value="Thiolase-like"/>
</dbReference>
<dbReference type="Pfam" id="PF22691">
    <property type="entry name" value="Thiolase_C_1"/>
    <property type="match status" value="1"/>
</dbReference>
<dbReference type="AlphaFoldDB" id="A0A098EEB6"/>
<protein>
    <recommendedName>
        <fullName evidence="4">Acetyl-CoA acetyltransferase</fullName>
    </recommendedName>
</protein>
<dbReference type="PIRSF" id="PIRSF000429">
    <property type="entry name" value="Ac-CoA_Ac_transf"/>
    <property type="match status" value="1"/>
</dbReference>
<evidence type="ECO:0008006" key="4">
    <source>
        <dbReference type="Google" id="ProtNLM"/>
    </source>
</evidence>
<feature type="domain" description="Thiolase N-terminal" evidence="1">
    <location>
        <begin position="3"/>
        <end position="218"/>
    </location>
</feature>
<evidence type="ECO:0000259" key="2">
    <source>
        <dbReference type="Pfam" id="PF22691"/>
    </source>
</evidence>
<evidence type="ECO:0000313" key="3">
    <source>
        <dbReference type="EMBL" id="CEG13861.1"/>
    </source>
</evidence>
<dbReference type="PANTHER" id="PTHR42870">
    <property type="entry name" value="ACETYL-COA C-ACETYLTRANSFERASE"/>
    <property type="match status" value="1"/>
</dbReference>
<dbReference type="EMBL" id="CCXY01000426">
    <property type="protein sequence ID" value="CEG13861.1"/>
    <property type="molecule type" value="Genomic_DNA"/>
</dbReference>
<reference evidence="3" key="1">
    <citation type="submission" date="2014-09" db="EMBL/GenBank/DDBJ databases">
        <authorList>
            <person name="Probst J Alexander"/>
        </authorList>
    </citation>
    <scope>NUCLEOTIDE SEQUENCE</scope>
</reference>
<accession>A0A098EEB6</accession>
<feature type="domain" description="Thiolase C-terminal" evidence="2">
    <location>
        <begin position="233"/>
        <end position="377"/>
    </location>
</feature>
<sequence length="378" mass="40752">MTYLIGTGRTKFGVLNENIPELAYEAMFNSLNDSNLSINDIDAIYVANFCAGPFQNQLHLNSLISSLLPKSNIPIIRIETACASASSALYQAVISLNKFENIMVLGVEKMTCVDSLSALKNISAAGDRLLDQDEGLIFPAEYALIAQQHMLKYGTTLDDIALVSLKNHNNANLNDLAHFYHKKVDIEMIKNSPIVCSPLRLFDCSPVSDGAAAVIVSKNKKTDRGIKIAASAMATDTISLCQRKDLTSFNAAKIAAKEAYKQANVKPTDIDIAEVHDCFTIAELIAMEDIGLCKEGESKYLIRDGRTTLRGDIPINTDGGLKADGHPIGASGVAQIIEVVTQLRGEAGKRHVQDAEIGLTHNIGGVGGTAVIHILKKE</sequence>
<name>A0A098EEB6_9ZZZZ</name>
<dbReference type="InterPro" id="IPR002155">
    <property type="entry name" value="Thiolase"/>
</dbReference>
<dbReference type="Pfam" id="PF00108">
    <property type="entry name" value="Thiolase_N"/>
    <property type="match status" value="1"/>
</dbReference>
<dbReference type="InterPro" id="IPR055140">
    <property type="entry name" value="Thiolase_C_2"/>
</dbReference>
<dbReference type="SUPFAM" id="SSF53901">
    <property type="entry name" value="Thiolase-like"/>
    <property type="match status" value="1"/>
</dbReference>
<dbReference type="CDD" id="cd00829">
    <property type="entry name" value="SCP-x_thiolase"/>
    <property type="match status" value="1"/>
</dbReference>
<proteinExistence type="predicted"/>
<organism evidence="3">
    <name type="scientific">groundwater metagenome</name>
    <dbReference type="NCBI Taxonomy" id="717931"/>
    <lineage>
        <taxon>unclassified sequences</taxon>
        <taxon>metagenomes</taxon>
        <taxon>ecological metagenomes</taxon>
    </lineage>
</organism>
<dbReference type="InterPro" id="IPR020616">
    <property type="entry name" value="Thiolase_N"/>
</dbReference>
<gene>
    <name evidence="3" type="ORF">MSIBF_A610003</name>
</gene>
<dbReference type="PANTHER" id="PTHR42870:SF1">
    <property type="entry name" value="NON-SPECIFIC LIPID-TRANSFER PROTEIN-LIKE 2"/>
    <property type="match status" value="1"/>
</dbReference>
<dbReference type="Gene3D" id="3.40.47.10">
    <property type="match status" value="1"/>
</dbReference>
<dbReference type="GO" id="GO:0016747">
    <property type="term" value="F:acyltransferase activity, transferring groups other than amino-acyl groups"/>
    <property type="evidence" value="ECO:0007669"/>
    <property type="project" value="InterPro"/>
</dbReference>
<evidence type="ECO:0000259" key="1">
    <source>
        <dbReference type="Pfam" id="PF00108"/>
    </source>
</evidence>